<keyword evidence="3" id="KW-1185">Reference proteome</keyword>
<organism evidence="2 3">
    <name type="scientific">Camelus dromedarius</name>
    <name type="common">Dromedary</name>
    <name type="synonym">Arabian camel</name>
    <dbReference type="NCBI Taxonomy" id="9838"/>
    <lineage>
        <taxon>Eukaryota</taxon>
        <taxon>Metazoa</taxon>
        <taxon>Chordata</taxon>
        <taxon>Craniata</taxon>
        <taxon>Vertebrata</taxon>
        <taxon>Euteleostomi</taxon>
        <taxon>Mammalia</taxon>
        <taxon>Eutheria</taxon>
        <taxon>Laurasiatheria</taxon>
        <taxon>Artiodactyla</taxon>
        <taxon>Tylopoda</taxon>
        <taxon>Camelidae</taxon>
        <taxon>Camelus</taxon>
    </lineage>
</organism>
<proteinExistence type="predicted"/>
<dbReference type="Gene3D" id="3.90.190.10">
    <property type="entry name" value="Protein tyrosine phosphatase superfamily"/>
    <property type="match status" value="3"/>
</dbReference>
<dbReference type="GO" id="GO:0005925">
    <property type="term" value="C:focal adhesion"/>
    <property type="evidence" value="ECO:0007669"/>
    <property type="project" value="TreeGrafter"/>
</dbReference>
<protein>
    <submittedName>
        <fullName evidence="2">Tensin-3</fullName>
    </submittedName>
</protein>
<comment type="caution">
    <text evidence="2">The sequence shown here is derived from an EMBL/GenBank/DDBJ whole genome shotgun (WGS) entry which is preliminary data.</text>
</comment>
<feature type="region of interest" description="Disordered" evidence="1">
    <location>
        <begin position="146"/>
        <end position="172"/>
    </location>
</feature>
<feature type="non-terminal residue" evidence="2">
    <location>
        <position position="1"/>
    </location>
</feature>
<evidence type="ECO:0000256" key="1">
    <source>
        <dbReference type="SAM" id="MobiDB-lite"/>
    </source>
</evidence>
<evidence type="ECO:0000313" key="3">
    <source>
        <dbReference type="Proteomes" id="UP000299084"/>
    </source>
</evidence>
<dbReference type="Proteomes" id="UP000299084">
    <property type="component" value="Unassembled WGS sequence"/>
</dbReference>
<reference evidence="2 3" key="1">
    <citation type="journal article" date="2019" name="Mol. Ecol. Resour.">
        <title>Improving Illumina assemblies with Hi-C and long reads: an example with the North African dromedary.</title>
        <authorList>
            <person name="Elbers J.P."/>
            <person name="Rogers M.F."/>
            <person name="Perelman P.L."/>
            <person name="Proskuryakova A.A."/>
            <person name="Serdyukova N.A."/>
            <person name="Johnson W.E."/>
            <person name="Horin P."/>
            <person name="Corander J."/>
            <person name="Murphy D."/>
            <person name="Burger P.A."/>
        </authorList>
    </citation>
    <scope>NUCLEOTIDE SEQUENCE [LARGE SCALE GENOMIC DNA]</scope>
    <source>
        <strain evidence="2">Drom800</strain>
        <tissue evidence="2">Blood</tissue>
    </source>
</reference>
<dbReference type="SUPFAM" id="SSF52799">
    <property type="entry name" value="(Phosphotyrosine protein) phosphatases II"/>
    <property type="match status" value="1"/>
</dbReference>
<dbReference type="EMBL" id="JWIN03000036">
    <property type="protein sequence ID" value="KAB1253762.1"/>
    <property type="molecule type" value="Genomic_DNA"/>
</dbReference>
<evidence type="ECO:0000313" key="2">
    <source>
        <dbReference type="EMBL" id="KAB1253762.1"/>
    </source>
</evidence>
<dbReference type="PANTHER" id="PTHR45734:SF5">
    <property type="entry name" value="TENSIN-3"/>
    <property type="match status" value="1"/>
</dbReference>
<gene>
    <name evidence="2" type="primary">Tensin-3</name>
    <name evidence="2" type="ORF">Cadr_000030594</name>
</gene>
<dbReference type="PANTHER" id="PTHR45734">
    <property type="entry name" value="TENSIN"/>
    <property type="match status" value="1"/>
</dbReference>
<accession>A0A5N4C4G3</accession>
<dbReference type="InterPro" id="IPR029021">
    <property type="entry name" value="Prot-tyrosine_phosphatase-like"/>
</dbReference>
<sequence length="253" mass="27691">ALRAPSLATSLCCDRPCRPATWSPTMEDGRELDLTYIIERIIAMSFPAGCSEESYLHNLQEVTCMLRSKDGDNYLVLNLLENRCDLTKLNPKGGKGCIGVVISSYMHFTNISASADQALDRFAMKKFYDDKVSTLMQPSQKRCMLSQSQSAKTDEASHLRTSGRRGPVTWSPTMEDSHELDLTYIIEHIIAMSFPAGCSEESYLHNLQEVTCMLRSKDGDNYLVSGAGGALSVGVGGRQVWGTLSVGTGVDTG</sequence>
<name>A0A5N4C4G3_CAMDR</name>
<dbReference type="AlphaFoldDB" id="A0A5N4C4G3"/>
<dbReference type="InterPro" id="IPR051484">
    <property type="entry name" value="Tensin_PTEN_phosphatase"/>
</dbReference>